<dbReference type="AlphaFoldDB" id="A0A410H688"/>
<evidence type="ECO:0000259" key="9">
    <source>
        <dbReference type="PROSITE" id="PS50972"/>
    </source>
</evidence>
<dbReference type="InterPro" id="IPR006390">
    <property type="entry name" value="DHP_synth_dom"/>
</dbReference>
<evidence type="ECO:0000256" key="2">
    <source>
        <dbReference type="ARBA" id="ARBA00001946"/>
    </source>
</evidence>
<accession>A0A410H688</accession>
<dbReference type="InterPro" id="IPR000489">
    <property type="entry name" value="Pterin-binding_dom"/>
</dbReference>
<evidence type="ECO:0000256" key="5">
    <source>
        <dbReference type="ARBA" id="ARBA00022679"/>
    </source>
</evidence>
<dbReference type="CDD" id="cd00739">
    <property type="entry name" value="DHPS"/>
    <property type="match status" value="1"/>
</dbReference>
<evidence type="ECO:0000256" key="6">
    <source>
        <dbReference type="ARBA" id="ARBA00022723"/>
    </source>
</evidence>
<dbReference type="InterPro" id="IPR045031">
    <property type="entry name" value="DHP_synth-like"/>
</dbReference>
<evidence type="ECO:0000313" key="11">
    <source>
        <dbReference type="Proteomes" id="UP000285478"/>
    </source>
</evidence>
<dbReference type="GO" id="GO:0005829">
    <property type="term" value="C:cytosol"/>
    <property type="evidence" value="ECO:0007669"/>
    <property type="project" value="TreeGrafter"/>
</dbReference>
<name>A0A410H688_9GAMM</name>
<keyword evidence="6" id="KW-0479">Metal-binding</keyword>
<dbReference type="PANTHER" id="PTHR20941">
    <property type="entry name" value="FOLATE SYNTHESIS PROTEINS"/>
    <property type="match status" value="1"/>
</dbReference>
<reference evidence="10 11" key="1">
    <citation type="journal article" date="2018" name="Environ. Microbiol.">
        <title>Genomes of ubiquitous marine and hypersaline Hydrogenovibrio, Thiomicrorhabdus and Thiomicrospira spp. encode a diversity of mechanisms to sustain chemolithoautotrophy in heterogeneous environments.</title>
        <authorList>
            <person name="Scott K.M."/>
            <person name="Williams J."/>
            <person name="Porter C.M.B."/>
            <person name="Russel S."/>
            <person name="Harmer T.L."/>
            <person name="Paul J.H."/>
            <person name="Antonen K.M."/>
            <person name="Bridges M.K."/>
            <person name="Camper G.J."/>
            <person name="Campla C.K."/>
            <person name="Casella L.G."/>
            <person name="Chase E."/>
            <person name="Conrad J.W."/>
            <person name="Cruz M.C."/>
            <person name="Dunlap D.S."/>
            <person name="Duran L."/>
            <person name="Fahsbender E.M."/>
            <person name="Goldsmith D.B."/>
            <person name="Keeley R.F."/>
            <person name="Kondoff M.R."/>
            <person name="Kussy B.I."/>
            <person name="Lane M.K."/>
            <person name="Lawler S."/>
            <person name="Leigh B.A."/>
            <person name="Lewis C."/>
            <person name="Lostal L.M."/>
            <person name="Marking D."/>
            <person name="Mancera P.A."/>
            <person name="McClenthan E.C."/>
            <person name="McIntyre E.A."/>
            <person name="Mine J.A."/>
            <person name="Modi S."/>
            <person name="Moore B.D."/>
            <person name="Morgan W.A."/>
            <person name="Nelson K.M."/>
            <person name="Nguyen K.N."/>
            <person name="Ogburn N."/>
            <person name="Parrino D.G."/>
            <person name="Pedapudi A.D."/>
            <person name="Pelham R.P."/>
            <person name="Preece A.M."/>
            <person name="Rampersad E.A."/>
            <person name="Richardson J.C."/>
            <person name="Rodgers C.M."/>
            <person name="Schaffer B.L."/>
            <person name="Sheridan N.E."/>
            <person name="Solone M.R."/>
            <person name="Staley Z.R."/>
            <person name="Tabuchi M."/>
            <person name="Waide R.J."/>
            <person name="Wanjugi P.W."/>
            <person name="Young S."/>
            <person name="Clum A."/>
            <person name="Daum C."/>
            <person name="Huntemann M."/>
            <person name="Ivanova N."/>
            <person name="Kyrpides N."/>
            <person name="Mikhailova N."/>
            <person name="Palaniappan K."/>
            <person name="Pillay M."/>
            <person name="Reddy T.B.K."/>
            <person name="Shapiro N."/>
            <person name="Stamatis D."/>
            <person name="Varghese N."/>
            <person name="Woyke T."/>
            <person name="Boden R."/>
            <person name="Freyermuth S.K."/>
            <person name="Kerfeld C.A."/>
        </authorList>
    </citation>
    <scope>NUCLEOTIDE SEQUENCE [LARGE SCALE GENOMIC DNA]</scope>
    <source>
        <strain evidence="10 11">JR-2</strain>
    </source>
</reference>
<dbReference type="EC" id="2.5.1.15" evidence="4"/>
<keyword evidence="7" id="KW-0460">Magnesium</keyword>
<dbReference type="Proteomes" id="UP000285478">
    <property type="component" value="Chromosome"/>
</dbReference>
<comment type="pathway">
    <text evidence="3">Cofactor biosynthesis; tetrahydrofolate biosynthesis; 7,8-dihydrofolate from 2-amino-4-hydroxy-6-hydroxymethyl-7,8-dihydropteridine diphosphate and 4-aminobenzoate: step 1/2.</text>
</comment>
<proteinExistence type="predicted"/>
<keyword evidence="5 10" id="KW-0808">Transferase</keyword>
<dbReference type="PROSITE" id="PS00793">
    <property type="entry name" value="DHPS_2"/>
    <property type="match status" value="1"/>
</dbReference>
<feature type="domain" description="Pterin-binding" evidence="9">
    <location>
        <begin position="1"/>
        <end position="252"/>
    </location>
</feature>
<keyword evidence="8" id="KW-0289">Folate biosynthesis</keyword>
<evidence type="ECO:0000313" key="10">
    <source>
        <dbReference type="EMBL" id="QAB16429.1"/>
    </source>
</evidence>
<keyword evidence="11" id="KW-1185">Reference proteome</keyword>
<evidence type="ECO:0000256" key="4">
    <source>
        <dbReference type="ARBA" id="ARBA00012458"/>
    </source>
</evidence>
<dbReference type="PROSITE" id="PS50972">
    <property type="entry name" value="PTERIN_BINDING"/>
    <property type="match status" value="1"/>
</dbReference>
<protein>
    <recommendedName>
        <fullName evidence="4">dihydropteroate synthase</fullName>
        <ecNumber evidence="4">2.5.1.15</ecNumber>
    </recommendedName>
</protein>
<evidence type="ECO:0000256" key="3">
    <source>
        <dbReference type="ARBA" id="ARBA00004763"/>
    </source>
</evidence>
<dbReference type="NCBIfam" id="TIGR01496">
    <property type="entry name" value="DHPS"/>
    <property type="match status" value="1"/>
</dbReference>
<dbReference type="EMBL" id="CP035033">
    <property type="protein sequence ID" value="QAB16429.1"/>
    <property type="molecule type" value="Genomic_DNA"/>
</dbReference>
<dbReference type="GO" id="GO:0046656">
    <property type="term" value="P:folic acid biosynthetic process"/>
    <property type="evidence" value="ECO:0007669"/>
    <property type="project" value="UniProtKB-KW"/>
</dbReference>
<evidence type="ECO:0000256" key="1">
    <source>
        <dbReference type="ARBA" id="ARBA00000012"/>
    </source>
</evidence>
<dbReference type="GO" id="GO:0046654">
    <property type="term" value="P:tetrahydrofolate biosynthetic process"/>
    <property type="evidence" value="ECO:0007669"/>
    <property type="project" value="TreeGrafter"/>
</dbReference>
<comment type="cofactor">
    <cofactor evidence="2">
        <name>Mg(2+)</name>
        <dbReference type="ChEBI" id="CHEBI:18420"/>
    </cofactor>
</comment>
<evidence type="ECO:0000256" key="8">
    <source>
        <dbReference type="ARBA" id="ARBA00022909"/>
    </source>
</evidence>
<dbReference type="Pfam" id="PF00809">
    <property type="entry name" value="Pterin_bind"/>
    <property type="match status" value="1"/>
</dbReference>
<dbReference type="InterPro" id="IPR011005">
    <property type="entry name" value="Dihydropteroate_synth-like_sf"/>
</dbReference>
<dbReference type="SUPFAM" id="SSF51717">
    <property type="entry name" value="Dihydropteroate synthetase-like"/>
    <property type="match status" value="1"/>
</dbReference>
<sequence>MGILNVTPDSFSDGGRFVSKDAVRRQVDAMVAAGADMIDIGGESTRPGAPEVSLQEELDRVLPVMEWVKSHCDAYVSVDTYKPQVMKESIALSVDMINDINALESDGAVELVADSGVAVCLMHKKGTPKNMQANPVYENGVFNEVFKYLAARADACVQQGVKPEAITLDPGFGFGKTLTHNIELFERLEMFSELQYPLLVGVSRKRMIGELLGDVPVDERVIGSVAAASLAALKGAKILRVHDVAETVQALKVTMALL</sequence>
<gene>
    <name evidence="10" type="primary">folP</name>
    <name evidence="10" type="ORF">EPV75_04620</name>
</gene>
<dbReference type="PANTHER" id="PTHR20941:SF1">
    <property type="entry name" value="FOLIC ACID SYNTHESIS PROTEIN FOL1"/>
    <property type="match status" value="1"/>
</dbReference>
<evidence type="ECO:0000256" key="7">
    <source>
        <dbReference type="ARBA" id="ARBA00022842"/>
    </source>
</evidence>
<dbReference type="GO" id="GO:0004156">
    <property type="term" value="F:dihydropteroate synthase activity"/>
    <property type="evidence" value="ECO:0007669"/>
    <property type="project" value="UniProtKB-EC"/>
</dbReference>
<dbReference type="Gene3D" id="3.20.20.20">
    <property type="entry name" value="Dihydropteroate synthase-like"/>
    <property type="match status" value="1"/>
</dbReference>
<comment type="catalytic activity">
    <reaction evidence="1">
        <text>(7,8-dihydropterin-6-yl)methyl diphosphate + 4-aminobenzoate = 7,8-dihydropteroate + diphosphate</text>
        <dbReference type="Rhea" id="RHEA:19949"/>
        <dbReference type="ChEBI" id="CHEBI:17836"/>
        <dbReference type="ChEBI" id="CHEBI:17839"/>
        <dbReference type="ChEBI" id="CHEBI:33019"/>
        <dbReference type="ChEBI" id="CHEBI:72950"/>
        <dbReference type="EC" id="2.5.1.15"/>
    </reaction>
</comment>
<organism evidence="10 11">
    <name type="scientific">Hydrogenovibrio thermophilus</name>
    <dbReference type="NCBI Taxonomy" id="265883"/>
    <lineage>
        <taxon>Bacteria</taxon>
        <taxon>Pseudomonadati</taxon>
        <taxon>Pseudomonadota</taxon>
        <taxon>Gammaproteobacteria</taxon>
        <taxon>Thiotrichales</taxon>
        <taxon>Piscirickettsiaceae</taxon>
        <taxon>Hydrogenovibrio</taxon>
    </lineage>
</organism>
<dbReference type="KEGG" id="htr:EPV75_04620"/>
<dbReference type="GO" id="GO:0046872">
    <property type="term" value="F:metal ion binding"/>
    <property type="evidence" value="ECO:0007669"/>
    <property type="project" value="UniProtKB-KW"/>
</dbReference>